<dbReference type="PROSITE" id="PS50943">
    <property type="entry name" value="HTH_CROC1"/>
    <property type="match status" value="1"/>
</dbReference>
<dbReference type="SUPFAM" id="SSF47413">
    <property type="entry name" value="lambda repressor-like DNA-binding domains"/>
    <property type="match status" value="1"/>
</dbReference>
<comment type="caution">
    <text evidence="3">The sequence shown here is derived from an EMBL/GenBank/DDBJ whole genome shotgun (WGS) entry which is preliminary data.</text>
</comment>
<dbReference type="EMBL" id="PKIW01000020">
    <property type="protein sequence ID" value="PLT11388.1"/>
    <property type="molecule type" value="Genomic_DNA"/>
</dbReference>
<dbReference type="InterPro" id="IPR001387">
    <property type="entry name" value="Cro/C1-type_HTH"/>
</dbReference>
<accession>A0A2N5KYS8</accession>
<sequence>MNNSAIFKVRLKRTRKNKNLTQEQLAEAVGLGVRTIGRYEQGSSFPNKRVLHELAKVLKVKTDWLSATN</sequence>
<name>A0A2N5KYS8_9LACO</name>
<evidence type="ECO:0000256" key="1">
    <source>
        <dbReference type="ARBA" id="ARBA00023125"/>
    </source>
</evidence>
<proteinExistence type="predicted"/>
<dbReference type="PANTHER" id="PTHR46558:SF11">
    <property type="entry name" value="HTH-TYPE TRANSCRIPTIONAL REGULATOR XRE"/>
    <property type="match status" value="1"/>
</dbReference>
<evidence type="ECO:0000313" key="4">
    <source>
        <dbReference type="Proteomes" id="UP000235119"/>
    </source>
</evidence>
<dbReference type="Proteomes" id="UP000235119">
    <property type="component" value="Unassembled WGS sequence"/>
</dbReference>
<evidence type="ECO:0000313" key="3">
    <source>
        <dbReference type="EMBL" id="PLT11388.1"/>
    </source>
</evidence>
<dbReference type="CDD" id="cd00093">
    <property type="entry name" value="HTH_XRE"/>
    <property type="match status" value="1"/>
</dbReference>
<keyword evidence="1" id="KW-0238">DNA-binding</keyword>
<dbReference type="GO" id="GO:0003677">
    <property type="term" value="F:DNA binding"/>
    <property type="evidence" value="ECO:0007669"/>
    <property type="project" value="UniProtKB-KW"/>
</dbReference>
<gene>
    <name evidence="3" type="ORF">CYJ79_05430</name>
</gene>
<dbReference type="SMART" id="SM00530">
    <property type="entry name" value="HTH_XRE"/>
    <property type="match status" value="1"/>
</dbReference>
<dbReference type="PANTHER" id="PTHR46558">
    <property type="entry name" value="TRACRIPTIONAL REGULATORY PROTEIN-RELATED-RELATED"/>
    <property type="match status" value="1"/>
</dbReference>
<evidence type="ECO:0000259" key="2">
    <source>
        <dbReference type="PROSITE" id="PS50943"/>
    </source>
</evidence>
<dbReference type="InterPro" id="IPR010982">
    <property type="entry name" value="Lambda_DNA-bd_dom_sf"/>
</dbReference>
<protein>
    <submittedName>
        <fullName evidence="3">XRE family transcriptional regulator</fullName>
    </submittedName>
</protein>
<dbReference type="Gene3D" id="1.10.260.40">
    <property type="entry name" value="lambda repressor-like DNA-binding domains"/>
    <property type="match status" value="1"/>
</dbReference>
<organism evidence="3 4">
    <name type="scientific">Lactobacillus crispatus</name>
    <dbReference type="NCBI Taxonomy" id="47770"/>
    <lineage>
        <taxon>Bacteria</taxon>
        <taxon>Bacillati</taxon>
        <taxon>Bacillota</taxon>
        <taxon>Bacilli</taxon>
        <taxon>Lactobacillales</taxon>
        <taxon>Lactobacillaceae</taxon>
        <taxon>Lactobacillus</taxon>
    </lineage>
</organism>
<dbReference type="RefSeq" id="WP_005727646.1">
    <property type="nucleotide sequence ID" value="NZ_JABERP010000036.1"/>
</dbReference>
<reference evidence="3 4" key="1">
    <citation type="submission" date="2017-12" db="EMBL/GenBank/DDBJ databases">
        <title>Phylogenetic diversity of female urinary microbiome.</title>
        <authorList>
            <person name="Thomas-White K."/>
            <person name="Wolfe A.J."/>
        </authorList>
    </citation>
    <scope>NUCLEOTIDE SEQUENCE [LARGE SCALE GENOMIC DNA]</scope>
    <source>
        <strain evidence="3 4">UMB0085</strain>
    </source>
</reference>
<dbReference type="Pfam" id="PF01381">
    <property type="entry name" value="HTH_3"/>
    <property type="match status" value="1"/>
</dbReference>
<dbReference type="AlphaFoldDB" id="A0A2N5KYS8"/>
<feature type="domain" description="HTH cro/C1-type" evidence="2">
    <location>
        <begin position="11"/>
        <end position="65"/>
    </location>
</feature>